<evidence type="ECO:0000313" key="2">
    <source>
        <dbReference type="Proteomes" id="UP000192929"/>
    </source>
</evidence>
<reference evidence="2" key="1">
    <citation type="submission" date="2017-04" db="EMBL/GenBank/DDBJ databases">
        <authorList>
            <person name="Varghese N."/>
            <person name="Submissions S."/>
        </authorList>
    </citation>
    <scope>NUCLEOTIDE SEQUENCE [LARGE SCALE GENOMIC DNA]</scope>
    <source>
        <strain evidence="2">NIO-1021</strain>
    </source>
</reference>
<sequence length="39" mass="4494">MRRTSNMSALFRKSVLRHLTSQCVPAGRRIMAPRLNKIP</sequence>
<organism evidence="1 2">
    <name type="scientific">Kocuria marina subsp. indica</name>
    <dbReference type="NCBI Taxonomy" id="1049583"/>
    <lineage>
        <taxon>Bacteria</taxon>
        <taxon>Bacillati</taxon>
        <taxon>Actinomycetota</taxon>
        <taxon>Actinomycetes</taxon>
        <taxon>Micrococcales</taxon>
        <taxon>Micrococcaceae</taxon>
        <taxon>Kocuria</taxon>
    </lineage>
</organism>
<dbReference type="EMBL" id="FXAC01000035">
    <property type="protein sequence ID" value="SMF33681.1"/>
    <property type="molecule type" value="Genomic_DNA"/>
</dbReference>
<proteinExistence type="predicted"/>
<dbReference type="Proteomes" id="UP000192929">
    <property type="component" value="Unassembled WGS sequence"/>
</dbReference>
<evidence type="ECO:0000313" key="1">
    <source>
        <dbReference type="EMBL" id="SMF33681.1"/>
    </source>
</evidence>
<gene>
    <name evidence="1" type="ORF">SAMN06296028_1352</name>
</gene>
<protein>
    <submittedName>
        <fullName evidence="1">Uncharacterized protein</fullName>
    </submittedName>
</protein>
<dbReference type="AlphaFoldDB" id="A0A1X7EGT9"/>
<name>A0A1X7EGT9_9MICC</name>
<accession>A0A1X7EGT9</accession>
<keyword evidence="2" id="KW-1185">Reference proteome</keyword>